<dbReference type="EMBL" id="WNVM01001016">
    <property type="protein sequence ID" value="MDZ5010979.1"/>
    <property type="molecule type" value="Genomic_DNA"/>
</dbReference>
<comment type="caution">
    <text evidence="1">The sequence shown here is derived from an EMBL/GenBank/DDBJ whole genome shotgun (WGS) entry which is preliminary data.</text>
</comment>
<proteinExistence type="predicted"/>
<feature type="non-terminal residue" evidence="1">
    <location>
        <position position="117"/>
    </location>
</feature>
<evidence type="ECO:0000313" key="2">
    <source>
        <dbReference type="Proteomes" id="UP001292368"/>
    </source>
</evidence>
<name>A0AAW9IQR1_CLOPF</name>
<accession>A0AAW9IQR1</accession>
<evidence type="ECO:0000313" key="1">
    <source>
        <dbReference type="EMBL" id="MDZ5010979.1"/>
    </source>
</evidence>
<dbReference type="AlphaFoldDB" id="A0AAW9IQR1"/>
<dbReference type="Proteomes" id="UP001292368">
    <property type="component" value="Unassembled WGS sequence"/>
</dbReference>
<sequence>MRIKGIKIKSIKVKMLLLLLPVVIVSMLTLGFTSYLSSKKIINNELEINMNSELDKKSQEIEKSLERHKKISEGLAKVVQSSYSSLTKDNSANILKGLIETNDQTFGAGVWFEPFKY</sequence>
<organism evidence="1 2">
    <name type="scientific">Clostridium perfringens</name>
    <dbReference type="NCBI Taxonomy" id="1502"/>
    <lineage>
        <taxon>Bacteria</taxon>
        <taxon>Bacillati</taxon>
        <taxon>Bacillota</taxon>
        <taxon>Clostridia</taxon>
        <taxon>Eubacteriales</taxon>
        <taxon>Clostridiaceae</taxon>
        <taxon>Clostridium</taxon>
    </lineage>
</organism>
<protein>
    <submittedName>
        <fullName evidence="1">Methyl-accepting chemotaxis protein</fullName>
    </submittedName>
</protein>
<gene>
    <name evidence="1" type="ORF">GNF77_19195</name>
</gene>
<reference evidence="1" key="1">
    <citation type="submission" date="2019-11" db="EMBL/GenBank/DDBJ databases">
        <title>Characterization of Clostridium perfringens isolates from swine manure treated agricultural soils.</title>
        <authorList>
            <person name="Wushke S.T."/>
        </authorList>
    </citation>
    <scope>NUCLEOTIDE SEQUENCE</scope>
    <source>
        <strain evidence="1">V2</strain>
    </source>
</reference>
<dbReference type="Gene3D" id="3.30.450.20">
    <property type="entry name" value="PAS domain"/>
    <property type="match status" value="1"/>
</dbReference>